<keyword evidence="4" id="KW-0560">Oxidoreductase</keyword>
<dbReference type="Gene3D" id="3.50.50.60">
    <property type="entry name" value="FAD/NAD(P)-binding domain"/>
    <property type="match status" value="1"/>
</dbReference>
<evidence type="ECO:0000256" key="2">
    <source>
        <dbReference type="ARBA" id="ARBA00022630"/>
    </source>
</evidence>
<protein>
    <recommendedName>
        <fullName evidence="5">FAD-binding domain-containing protein</fullName>
    </recommendedName>
</protein>
<dbReference type="InterPro" id="IPR002938">
    <property type="entry name" value="FAD-bd"/>
</dbReference>
<dbReference type="GO" id="GO:0071949">
    <property type="term" value="F:FAD binding"/>
    <property type="evidence" value="ECO:0007669"/>
    <property type="project" value="InterPro"/>
</dbReference>
<dbReference type="PRINTS" id="PR00420">
    <property type="entry name" value="RNGMNOXGNASE"/>
</dbReference>
<organism evidence="6 7">
    <name type="scientific">Elsinoe batatas</name>
    <dbReference type="NCBI Taxonomy" id="2601811"/>
    <lineage>
        <taxon>Eukaryota</taxon>
        <taxon>Fungi</taxon>
        <taxon>Dikarya</taxon>
        <taxon>Ascomycota</taxon>
        <taxon>Pezizomycotina</taxon>
        <taxon>Dothideomycetes</taxon>
        <taxon>Dothideomycetidae</taxon>
        <taxon>Myriangiales</taxon>
        <taxon>Elsinoaceae</taxon>
        <taxon>Elsinoe</taxon>
    </lineage>
</organism>
<dbReference type="GO" id="GO:0016709">
    <property type="term" value="F:oxidoreductase activity, acting on paired donors, with incorporation or reduction of molecular oxygen, NAD(P)H as one donor, and incorporation of one atom of oxygen"/>
    <property type="evidence" value="ECO:0007669"/>
    <property type="project" value="UniProtKB-ARBA"/>
</dbReference>
<dbReference type="Gene3D" id="3.40.30.120">
    <property type="match status" value="1"/>
</dbReference>
<accession>A0A8K0PDX6</accession>
<dbReference type="SUPFAM" id="SSF51905">
    <property type="entry name" value="FAD/NAD(P)-binding domain"/>
    <property type="match status" value="1"/>
</dbReference>
<evidence type="ECO:0000256" key="3">
    <source>
        <dbReference type="ARBA" id="ARBA00022827"/>
    </source>
</evidence>
<dbReference type="EMBL" id="JAESVG020000010">
    <property type="protein sequence ID" value="KAG8623563.1"/>
    <property type="molecule type" value="Genomic_DNA"/>
</dbReference>
<comment type="caution">
    <text evidence="6">The sequence shown here is derived from an EMBL/GenBank/DDBJ whole genome shotgun (WGS) entry which is preliminary data.</text>
</comment>
<dbReference type="PANTHER" id="PTHR43004">
    <property type="entry name" value="TRK SYSTEM POTASSIUM UPTAKE PROTEIN"/>
    <property type="match status" value="1"/>
</dbReference>
<proteinExistence type="predicted"/>
<comment type="cofactor">
    <cofactor evidence="1">
        <name>FAD</name>
        <dbReference type="ChEBI" id="CHEBI:57692"/>
    </cofactor>
</comment>
<name>A0A8K0PDX6_9PEZI</name>
<dbReference type="InterPro" id="IPR036188">
    <property type="entry name" value="FAD/NAD-bd_sf"/>
</dbReference>
<evidence type="ECO:0000256" key="1">
    <source>
        <dbReference type="ARBA" id="ARBA00001974"/>
    </source>
</evidence>
<dbReference type="Gene3D" id="3.30.70.2450">
    <property type="match status" value="1"/>
</dbReference>
<evidence type="ECO:0000313" key="7">
    <source>
        <dbReference type="Proteomes" id="UP000809789"/>
    </source>
</evidence>
<dbReference type="Pfam" id="PF01494">
    <property type="entry name" value="FAD_binding_3"/>
    <property type="match status" value="1"/>
</dbReference>
<reference evidence="6" key="1">
    <citation type="submission" date="2021-07" db="EMBL/GenBank/DDBJ databases">
        <title>Elsinoe batatas strain:CRI-CJ2 Genome sequencing and assembly.</title>
        <authorList>
            <person name="Huang L."/>
        </authorList>
    </citation>
    <scope>NUCLEOTIDE SEQUENCE</scope>
    <source>
        <strain evidence="6">CRI-CJ2</strain>
    </source>
</reference>
<dbReference type="OrthoDB" id="2096480at2759"/>
<keyword evidence="2" id="KW-0285">Flavoprotein</keyword>
<feature type="domain" description="FAD-binding" evidence="5">
    <location>
        <begin position="12"/>
        <end position="368"/>
    </location>
</feature>
<gene>
    <name evidence="6" type="ORF">KVT40_008539</name>
</gene>
<keyword evidence="7" id="KW-1185">Reference proteome</keyword>
<dbReference type="PANTHER" id="PTHR43004:SF19">
    <property type="entry name" value="BINDING MONOOXYGENASE, PUTATIVE (JCVI)-RELATED"/>
    <property type="match status" value="1"/>
</dbReference>
<dbReference type="Proteomes" id="UP000809789">
    <property type="component" value="Unassembled WGS sequence"/>
</dbReference>
<evidence type="ECO:0000313" key="6">
    <source>
        <dbReference type="EMBL" id="KAG8623563.1"/>
    </source>
</evidence>
<sequence>MTISASQMGKLYDVIIAGAGPIGLFLATELRLARASVLVLEHDATPDNPWKSFPLGFRGLNLLSVEILYRRGLLHHFSNSGPDKPAGFDFSRSAGHFAGLPLIAGDLKGSSWIYRIATPGVNPGRTTTEQIESVLSKHAESVGVDIVCGNGITALAQDDSSVRVETTQSQTFRGRYLVGCDGGRSTVRKLAAINFDGTEPKYTAFSATCTLDPPNMLKPGFHKTDNGFMVVVPSPITCVHLLDFSAANFDRTQEITLEHFQEAFARISGRTDIQVTALHQVTSSTDRCKKAATYRSGRVILAGDVAHIHSPIGAQGLNLGLGDAMNLGWKLGAVVRAEAHGAGDKMLTELLDSYETERSPVADWVLEWTRAQVSTLMPDLYGKAIRKVVEDLIATPEGMSQMIAKVWGVDIRYDLSKGQEVHDLIGRSAPDFEFEDGSRLGEKMRGGNWLMIDFDGRKDLAMQLQDYEHVRTIRTNAKDEKGLKAVLVRPDGIVAWASDSEINLEEVKGVLTPYVQL</sequence>
<evidence type="ECO:0000259" key="5">
    <source>
        <dbReference type="Pfam" id="PF01494"/>
    </source>
</evidence>
<keyword evidence="3" id="KW-0274">FAD</keyword>
<dbReference type="InterPro" id="IPR050641">
    <property type="entry name" value="RIFMO-like"/>
</dbReference>
<dbReference type="Pfam" id="PF21274">
    <property type="entry name" value="Rng_hyd_C"/>
    <property type="match status" value="1"/>
</dbReference>
<evidence type="ECO:0000256" key="4">
    <source>
        <dbReference type="ARBA" id="ARBA00023002"/>
    </source>
</evidence>
<dbReference type="AlphaFoldDB" id="A0A8K0PDX6"/>